<proteinExistence type="predicted"/>
<organism evidence="1 2">
    <name type="scientific">Holospora obtusa F1</name>
    <dbReference type="NCBI Taxonomy" id="1399147"/>
    <lineage>
        <taxon>Bacteria</taxon>
        <taxon>Pseudomonadati</taxon>
        <taxon>Pseudomonadota</taxon>
        <taxon>Alphaproteobacteria</taxon>
        <taxon>Holosporales</taxon>
        <taxon>Holosporaceae</taxon>
        <taxon>Holospora</taxon>
    </lineage>
</organism>
<keyword evidence="2" id="KW-1185">Reference proteome</keyword>
<dbReference type="Proteomes" id="UP000019112">
    <property type="component" value="Unassembled WGS sequence"/>
</dbReference>
<name>W6TE92_HOLOB</name>
<protein>
    <submittedName>
        <fullName evidence="1">Uncharacterized protein</fullName>
    </submittedName>
</protein>
<dbReference type="EMBL" id="AWTR02000073">
    <property type="protein sequence ID" value="ETZ06989.1"/>
    <property type="molecule type" value="Genomic_DNA"/>
</dbReference>
<gene>
    <name evidence="1" type="ORF">P618_200829</name>
</gene>
<evidence type="ECO:0000313" key="2">
    <source>
        <dbReference type="Proteomes" id="UP000019112"/>
    </source>
</evidence>
<reference evidence="1 2" key="1">
    <citation type="journal article" date="2014" name="FEMS Microbiol. Lett.">
        <title>Draft genome sequences of three Holospora species (Holospora obtusa, Holospora undulata, and Holospora elegans), endonuclear symbiotic bacteria of the ciliate Paramecium caudatum.</title>
        <authorList>
            <person name="Dohra H."/>
            <person name="Tanaka K."/>
            <person name="Suzuki T."/>
            <person name="Fujishima M."/>
            <person name="Suzuki H."/>
        </authorList>
    </citation>
    <scope>NUCLEOTIDE SEQUENCE [LARGE SCALE GENOMIC DNA]</scope>
    <source>
        <strain evidence="1 2">F1</strain>
    </source>
</reference>
<dbReference type="RefSeq" id="WP_021826973.1">
    <property type="nucleotide sequence ID" value="NZ_AWTR02000073.1"/>
</dbReference>
<evidence type="ECO:0000313" key="1">
    <source>
        <dbReference type="EMBL" id="ETZ06989.1"/>
    </source>
</evidence>
<sequence length="50" mass="5919">MLKFERNTSDFNHNPNHMLLGLNSLFVEAVLYSTHEGIPWRDLSGKVWRF</sequence>
<accession>W6TE92</accession>
<comment type="caution">
    <text evidence="1">The sequence shown here is derived from an EMBL/GenBank/DDBJ whole genome shotgun (WGS) entry which is preliminary data.</text>
</comment>
<dbReference type="AlphaFoldDB" id="W6TE92"/>